<feature type="region of interest" description="Disordered" evidence="1">
    <location>
        <begin position="48"/>
        <end position="109"/>
    </location>
</feature>
<dbReference type="FunCoup" id="A0A5E4G8N3">
    <property type="interactions" value="9"/>
</dbReference>
<dbReference type="PANTHER" id="PTHR37206:SF1">
    <property type="entry name" value="TRANSMEMBRANE PROTEIN"/>
    <property type="match status" value="1"/>
</dbReference>
<keyword evidence="2" id="KW-0472">Membrane</keyword>
<dbReference type="Proteomes" id="UP000327085">
    <property type="component" value="Chromosome 5"/>
</dbReference>
<reference evidence="4" key="1">
    <citation type="journal article" date="2020" name="Plant J.">
        <title>Transposons played a major role in the diversification between the closely related almond and peach genomes: results from the almond genome sequence.</title>
        <authorList>
            <person name="Alioto T."/>
            <person name="Alexiou K.G."/>
            <person name="Bardil A."/>
            <person name="Barteri F."/>
            <person name="Castanera R."/>
            <person name="Cruz F."/>
            <person name="Dhingra A."/>
            <person name="Duval H."/>
            <person name="Fernandez I Marti A."/>
            <person name="Frias L."/>
            <person name="Galan B."/>
            <person name="Garcia J.L."/>
            <person name="Howad W."/>
            <person name="Gomez-Garrido J."/>
            <person name="Gut M."/>
            <person name="Julca I."/>
            <person name="Morata J."/>
            <person name="Puigdomenech P."/>
            <person name="Ribeca P."/>
            <person name="Rubio Cabetas M.J."/>
            <person name="Vlasova A."/>
            <person name="Wirthensohn M."/>
            <person name="Garcia-Mas J."/>
            <person name="Gabaldon T."/>
            <person name="Casacuberta J.M."/>
            <person name="Arus P."/>
        </authorList>
    </citation>
    <scope>NUCLEOTIDE SEQUENCE [LARGE SCALE GENOMIC DNA]</scope>
    <source>
        <strain evidence="4">cv. Texas</strain>
    </source>
</reference>
<gene>
    <name evidence="3" type="ORF">ALMOND_2B033112</name>
</gene>
<dbReference type="EMBL" id="CABIKO010000437">
    <property type="protein sequence ID" value="VVA36205.1"/>
    <property type="molecule type" value="Genomic_DNA"/>
</dbReference>
<keyword evidence="2" id="KW-1133">Transmembrane helix</keyword>
<feature type="transmembrane region" description="Helical" evidence="2">
    <location>
        <begin position="141"/>
        <end position="161"/>
    </location>
</feature>
<dbReference type="Gramene" id="VVA36205">
    <property type="protein sequence ID" value="VVA36205"/>
    <property type="gene ID" value="Prudul26B033112"/>
</dbReference>
<dbReference type="PANTHER" id="PTHR37206">
    <property type="entry name" value="TRANSMEMBRANE PROTEIN"/>
    <property type="match status" value="1"/>
</dbReference>
<organism evidence="3 4">
    <name type="scientific">Prunus dulcis</name>
    <name type="common">Almond</name>
    <name type="synonym">Amygdalus dulcis</name>
    <dbReference type="NCBI Taxonomy" id="3755"/>
    <lineage>
        <taxon>Eukaryota</taxon>
        <taxon>Viridiplantae</taxon>
        <taxon>Streptophyta</taxon>
        <taxon>Embryophyta</taxon>
        <taxon>Tracheophyta</taxon>
        <taxon>Spermatophyta</taxon>
        <taxon>Magnoliopsida</taxon>
        <taxon>eudicotyledons</taxon>
        <taxon>Gunneridae</taxon>
        <taxon>Pentapetalae</taxon>
        <taxon>rosids</taxon>
        <taxon>fabids</taxon>
        <taxon>Rosales</taxon>
        <taxon>Rosaceae</taxon>
        <taxon>Amygdaloideae</taxon>
        <taxon>Amygdaleae</taxon>
        <taxon>Prunus</taxon>
    </lineage>
</organism>
<evidence type="ECO:0000256" key="2">
    <source>
        <dbReference type="SAM" id="Phobius"/>
    </source>
</evidence>
<feature type="compositionally biased region" description="Low complexity" evidence="1">
    <location>
        <begin position="71"/>
        <end position="88"/>
    </location>
</feature>
<proteinExistence type="predicted"/>
<evidence type="ECO:0000256" key="1">
    <source>
        <dbReference type="SAM" id="MobiDB-lite"/>
    </source>
</evidence>
<evidence type="ECO:0000313" key="4">
    <source>
        <dbReference type="Proteomes" id="UP000327085"/>
    </source>
</evidence>
<sequence length="208" mass="22931">MVGEHFAPEGFEFKQIPKTHLKECSMVAIRDSPLSSYNDCSVFPPINHENLHLPSQPNKQHSDPLSPSPSSPSLSSSSSSSLSSFSPSDSDESGPVSPLSSGRQVRKPGQGTTWIGIRVEVVRSKLFAMASSFGFDKVWCFASGAGMAAGVFILLSLYLRARQRRYRNHLKLIVKEKDEKINKLLHQIAQMNEVLVARHRVLASKLAN</sequence>
<evidence type="ECO:0000313" key="3">
    <source>
        <dbReference type="EMBL" id="VVA36205.1"/>
    </source>
</evidence>
<keyword evidence="2" id="KW-0812">Transmembrane</keyword>
<dbReference type="OMA" id="IWWWMRV"/>
<dbReference type="AlphaFoldDB" id="A0A5E4G8N3"/>
<name>A0A5E4G8N3_PRUDU</name>
<dbReference type="InParanoid" id="A0A5E4G8N3"/>
<accession>A0A5E4G8N3</accession>
<protein>
    <submittedName>
        <fullName evidence="3">PREDICTED: AT5G61360</fullName>
    </submittedName>
</protein>